<name>A0A6A6L4L8_HEVBR</name>
<evidence type="ECO:0000256" key="3">
    <source>
        <dbReference type="ARBA" id="ARBA00011177"/>
    </source>
</evidence>
<dbReference type="Pfam" id="PF00134">
    <property type="entry name" value="Cyclin_N"/>
    <property type="match status" value="1"/>
</dbReference>
<keyword evidence="6 10" id="KW-0472">Membrane</keyword>
<evidence type="ECO:0000256" key="5">
    <source>
        <dbReference type="ARBA" id="ARBA00022989"/>
    </source>
</evidence>
<dbReference type="GO" id="GO:0046872">
    <property type="term" value="F:metal ion binding"/>
    <property type="evidence" value="ECO:0007669"/>
    <property type="project" value="UniProtKB-KW"/>
</dbReference>
<dbReference type="PANTHER" id="PTHR20855:SF52">
    <property type="entry name" value="ADIPONECTIN RECEPTOR PROTEIN"/>
    <property type="match status" value="1"/>
</dbReference>
<dbReference type="SMART" id="SM00385">
    <property type="entry name" value="CYCLIN"/>
    <property type="match status" value="1"/>
</dbReference>
<evidence type="ECO:0000256" key="1">
    <source>
        <dbReference type="ARBA" id="ARBA00004141"/>
    </source>
</evidence>
<comment type="subunit">
    <text evidence="3">Interacts with the CDC2 protein kinase to form a serine/threonine kinase holoenzyme complex also known as maturation promoting factor (MPF). The cyclin subunit imparts substrate specificity to the complex.</text>
</comment>
<keyword evidence="8" id="KW-0479">Metal-binding</keyword>
<evidence type="ECO:0000256" key="6">
    <source>
        <dbReference type="ARBA" id="ARBA00023136"/>
    </source>
</evidence>
<evidence type="ECO:0000259" key="11">
    <source>
        <dbReference type="SMART" id="SM00385"/>
    </source>
</evidence>
<feature type="transmembrane region" description="Helical" evidence="10">
    <location>
        <begin position="398"/>
        <end position="417"/>
    </location>
</feature>
<keyword evidence="4 10" id="KW-0812">Transmembrane</keyword>
<dbReference type="Pfam" id="PF03006">
    <property type="entry name" value="HlyIII"/>
    <property type="match status" value="1"/>
</dbReference>
<comment type="subcellular location">
    <subcellularLocation>
        <location evidence="1">Membrane</location>
        <topology evidence="1">Multi-pass membrane protein</topology>
    </subcellularLocation>
</comment>
<evidence type="ECO:0000313" key="12">
    <source>
        <dbReference type="EMBL" id="KAF2295587.1"/>
    </source>
</evidence>
<reference evidence="12 13" key="1">
    <citation type="journal article" date="2020" name="Mol. Plant">
        <title>The Chromosome-Based Rubber Tree Genome Provides New Insights into Spurge Genome Evolution and Rubber Biosynthesis.</title>
        <authorList>
            <person name="Liu J."/>
            <person name="Shi C."/>
            <person name="Shi C.C."/>
            <person name="Li W."/>
            <person name="Zhang Q.J."/>
            <person name="Zhang Y."/>
            <person name="Li K."/>
            <person name="Lu H.F."/>
            <person name="Shi C."/>
            <person name="Zhu S.T."/>
            <person name="Xiao Z.Y."/>
            <person name="Nan H."/>
            <person name="Yue Y."/>
            <person name="Zhu X.G."/>
            <person name="Wu Y."/>
            <person name="Hong X.N."/>
            <person name="Fan G.Y."/>
            <person name="Tong Y."/>
            <person name="Zhang D."/>
            <person name="Mao C.L."/>
            <person name="Liu Y.L."/>
            <person name="Hao S.J."/>
            <person name="Liu W.Q."/>
            <person name="Lv M.Q."/>
            <person name="Zhang H.B."/>
            <person name="Liu Y."/>
            <person name="Hu-Tang G.R."/>
            <person name="Wang J.P."/>
            <person name="Wang J.H."/>
            <person name="Sun Y.H."/>
            <person name="Ni S.B."/>
            <person name="Chen W.B."/>
            <person name="Zhang X.C."/>
            <person name="Jiao Y.N."/>
            <person name="Eichler E.E."/>
            <person name="Li G.H."/>
            <person name="Liu X."/>
            <person name="Gao L.Z."/>
        </authorList>
    </citation>
    <scope>NUCLEOTIDE SEQUENCE [LARGE SCALE GENOMIC DNA]</scope>
    <source>
        <strain evidence="13">cv. GT1</strain>
        <tissue evidence="12">Leaf</tissue>
    </source>
</reference>
<evidence type="ECO:0000256" key="7">
    <source>
        <dbReference type="ARBA" id="ARBA00032263"/>
    </source>
</evidence>
<proteinExistence type="inferred from homology"/>
<keyword evidence="9" id="KW-0195">Cyclin</keyword>
<feature type="transmembrane region" description="Helical" evidence="10">
    <location>
        <begin position="460"/>
        <end position="478"/>
    </location>
</feature>
<gene>
    <name evidence="12" type="ORF">GH714_033243</name>
</gene>
<evidence type="ECO:0000256" key="2">
    <source>
        <dbReference type="ARBA" id="ARBA00007018"/>
    </source>
</evidence>
<dbReference type="InterPro" id="IPR036915">
    <property type="entry name" value="Cyclin-like_sf"/>
</dbReference>
<dbReference type="GO" id="GO:0016020">
    <property type="term" value="C:membrane"/>
    <property type="evidence" value="ECO:0007669"/>
    <property type="project" value="UniProtKB-SubCell"/>
</dbReference>
<dbReference type="GO" id="GO:0038023">
    <property type="term" value="F:signaling receptor activity"/>
    <property type="evidence" value="ECO:0007669"/>
    <property type="project" value="TreeGrafter"/>
</dbReference>
<dbReference type="SUPFAM" id="SSF47954">
    <property type="entry name" value="Cyclin-like"/>
    <property type="match status" value="1"/>
</dbReference>
<dbReference type="AlphaFoldDB" id="A0A6A6L4L8"/>
<dbReference type="InterPro" id="IPR013763">
    <property type="entry name" value="Cyclin-like_dom"/>
</dbReference>
<dbReference type="GO" id="GO:0009725">
    <property type="term" value="P:response to hormone"/>
    <property type="evidence" value="ECO:0007669"/>
    <property type="project" value="TreeGrafter"/>
</dbReference>
<dbReference type="InterPro" id="IPR004254">
    <property type="entry name" value="AdipoR/HlyIII-related"/>
</dbReference>
<feature type="transmembrane region" description="Helical" evidence="10">
    <location>
        <begin position="206"/>
        <end position="227"/>
    </location>
</feature>
<dbReference type="EMBL" id="JAAGAX010000013">
    <property type="protein sequence ID" value="KAF2295587.1"/>
    <property type="molecule type" value="Genomic_DNA"/>
</dbReference>
<protein>
    <recommendedName>
        <fullName evidence="7">B-like cyclin</fullName>
    </recommendedName>
</protein>
<feature type="transmembrane region" description="Helical" evidence="10">
    <location>
        <begin position="429"/>
        <end position="448"/>
    </location>
</feature>
<feature type="binding site" evidence="8">
    <location>
        <position position="497"/>
    </location>
    <ligand>
        <name>Zn(2+)</name>
        <dbReference type="ChEBI" id="CHEBI:29105"/>
    </ligand>
</feature>
<dbReference type="InterPro" id="IPR006671">
    <property type="entry name" value="Cyclin_N"/>
</dbReference>
<sequence length="527" mass="59821">MPETHLVTRFLELSEIVTGTEDAVYWMLKVVQAHYQFRPETAYLSVNYMDRFLSFHILPEEKGWPLQLLAVACLSVAAKLEETMINFLDYTPSAIAAAVVLWVTNQTIDDPKLGCFHKRVNKIMDIGKQSSEVSKVISETMEKHQVSSSVEGKGKRLWKKVKYQLVEYHSLPGYLRDNEYIVGHYRSEWPMKQVLLSIFSIHNETLNVWTHLIGFFLFLSLTIYTAMKVPKVVDLHSLQLPDVLKADLHKLHECLPSLPTMPNIHKLREEIKTTLPSMDLLPSLSGWHIMELLYNCLPERFFSGNHTDVCVLREGGCGKHDSPPDGEANHTMAIFAFLGGAMFCLLASSTCHLLSCHSERLSYIMLRLDYAGIAALICTSFYPPVYYSFMCNPFFCNLYLGFITILGIATILVSLLPMFQTPEFRTIRAALFSGMGLSGIAPILHKLILFWNQPEALHTTGYEVLMGVLYGIGALVYATRIPERWMPGKFDIAGHSHQLFHIFVVAGAYTHYHAGLVYLKWRDLEGC</sequence>
<evidence type="ECO:0000256" key="10">
    <source>
        <dbReference type="SAM" id="Phobius"/>
    </source>
</evidence>
<evidence type="ECO:0000256" key="9">
    <source>
        <dbReference type="RuleBase" id="RU000383"/>
    </source>
</evidence>
<feature type="binding site" evidence="8">
    <location>
        <position position="501"/>
    </location>
    <ligand>
        <name>Zn(2+)</name>
        <dbReference type="ChEBI" id="CHEBI:29105"/>
    </ligand>
</feature>
<keyword evidence="5 10" id="KW-1133">Transmembrane helix</keyword>
<feature type="transmembrane region" description="Helical" evidence="10">
    <location>
        <begin position="368"/>
        <end position="386"/>
    </location>
</feature>
<keyword evidence="13" id="KW-1185">Reference proteome</keyword>
<evidence type="ECO:0000256" key="8">
    <source>
        <dbReference type="PIRSR" id="PIRSR604254-1"/>
    </source>
</evidence>
<evidence type="ECO:0000256" key="4">
    <source>
        <dbReference type="ARBA" id="ARBA00022692"/>
    </source>
</evidence>
<comment type="caution">
    <text evidence="12">The sequence shown here is derived from an EMBL/GenBank/DDBJ whole genome shotgun (WGS) entry which is preliminary data.</text>
</comment>
<feature type="domain" description="Cyclin-like" evidence="11">
    <location>
        <begin position="25"/>
        <end position="104"/>
    </location>
</feature>
<dbReference type="Gene3D" id="1.10.472.10">
    <property type="entry name" value="Cyclin-like"/>
    <property type="match status" value="1"/>
</dbReference>
<dbReference type="PANTHER" id="PTHR20855">
    <property type="entry name" value="ADIPOR/PROGESTIN RECEPTOR-RELATED"/>
    <property type="match status" value="1"/>
</dbReference>
<dbReference type="GO" id="GO:0009744">
    <property type="term" value="P:response to sucrose"/>
    <property type="evidence" value="ECO:0007669"/>
    <property type="project" value="UniProtKB-ARBA"/>
</dbReference>
<dbReference type="Proteomes" id="UP000467840">
    <property type="component" value="Chromosome 7"/>
</dbReference>
<keyword evidence="8" id="KW-0862">Zinc</keyword>
<comment type="similarity">
    <text evidence="2">Belongs to the ADIPOR family.</text>
</comment>
<feature type="binding site" evidence="8">
    <location>
        <position position="352"/>
    </location>
    <ligand>
        <name>Zn(2+)</name>
        <dbReference type="ChEBI" id="CHEBI:29105"/>
    </ligand>
</feature>
<comment type="similarity">
    <text evidence="9">Belongs to the cyclin family.</text>
</comment>
<evidence type="ECO:0000313" key="13">
    <source>
        <dbReference type="Proteomes" id="UP000467840"/>
    </source>
</evidence>
<accession>A0A6A6L4L8</accession>
<feature type="transmembrane region" description="Helical" evidence="10">
    <location>
        <begin position="332"/>
        <end position="356"/>
    </location>
</feature>
<organism evidence="12 13">
    <name type="scientific">Hevea brasiliensis</name>
    <name type="common">Para rubber tree</name>
    <name type="synonym">Siphonia brasiliensis</name>
    <dbReference type="NCBI Taxonomy" id="3981"/>
    <lineage>
        <taxon>Eukaryota</taxon>
        <taxon>Viridiplantae</taxon>
        <taxon>Streptophyta</taxon>
        <taxon>Embryophyta</taxon>
        <taxon>Tracheophyta</taxon>
        <taxon>Spermatophyta</taxon>
        <taxon>Magnoliopsida</taxon>
        <taxon>eudicotyledons</taxon>
        <taxon>Gunneridae</taxon>
        <taxon>Pentapetalae</taxon>
        <taxon>rosids</taxon>
        <taxon>fabids</taxon>
        <taxon>Malpighiales</taxon>
        <taxon>Euphorbiaceae</taxon>
        <taxon>Crotonoideae</taxon>
        <taxon>Micrandreae</taxon>
        <taxon>Hevea</taxon>
    </lineage>
</organism>
<feature type="transmembrane region" description="Helical" evidence="10">
    <location>
        <begin position="499"/>
        <end position="519"/>
    </location>
</feature>